<keyword evidence="5 7" id="KW-0975">Bacterial flagellum</keyword>
<keyword evidence="8" id="KW-0966">Cell projection</keyword>
<dbReference type="GO" id="GO:0009427">
    <property type="term" value="C:bacterial-type flagellum basal body, distal rod, L ring"/>
    <property type="evidence" value="ECO:0007669"/>
    <property type="project" value="InterPro"/>
</dbReference>
<reference evidence="8 9" key="1">
    <citation type="submission" date="2019-07" db="EMBL/GenBank/DDBJ databases">
        <title>Sphingomonas solaris sp. nov., isolated from a solar panel from Boston, Massachusetts.</title>
        <authorList>
            <person name="Tanner K."/>
            <person name="Pascual J."/>
            <person name="Mancuso C."/>
            <person name="Pereto J."/>
            <person name="Khalil A."/>
            <person name="Vilanova C."/>
        </authorList>
    </citation>
    <scope>NUCLEOTIDE SEQUENCE [LARGE SCALE GENOMIC DNA]</scope>
    <source>
        <strain evidence="8 9">R4DWN</strain>
    </source>
</reference>
<evidence type="ECO:0000256" key="5">
    <source>
        <dbReference type="ARBA" id="ARBA00023143"/>
    </source>
</evidence>
<dbReference type="EMBL" id="VNIM01000103">
    <property type="protein sequence ID" value="TVV70937.1"/>
    <property type="molecule type" value="Genomic_DNA"/>
</dbReference>
<evidence type="ECO:0000256" key="6">
    <source>
        <dbReference type="ARBA" id="ARBA00023237"/>
    </source>
</evidence>
<dbReference type="AlphaFoldDB" id="A0A558QV49"/>
<name>A0A558QV49_9SPHN</name>
<proteinExistence type="inferred from homology"/>
<dbReference type="PRINTS" id="PR01008">
    <property type="entry name" value="FLGLRINGFLGH"/>
</dbReference>
<comment type="function">
    <text evidence="1 7">Assembles around the rod to form the L-ring and probably protects the motor/basal body from shearing forces during rotation.</text>
</comment>
<accession>A0A558QV49</accession>
<evidence type="ECO:0000256" key="1">
    <source>
        <dbReference type="ARBA" id="ARBA00002591"/>
    </source>
</evidence>
<evidence type="ECO:0000313" key="9">
    <source>
        <dbReference type="Proteomes" id="UP000318681"/>
    </source>
</evidence>
<keyword evidence="4 7" id="KW-0472">Membrane</keyword>
<gene>
    <name evidence="7" type="primary">flgH</name>
    <name evidence="8" type="ORF">FOY91_17960</name>
</gene>
<dbReference type="InterPro" id="IPR000527">
    <property type="entry name" value="Flag_Lring"/>
</dbReference>
<keyword evidence="9" id="KW-1185">Reference proteome</keyword>
<evidence type="ECO:0000256" key="3">
    <source>
        <dbReference type="ARBA" id="ARBA00022729"/>
    </source>
</evidence>
<keyword evidence="3" id="KW-0732">Signal</keyword>
<comment type="subcellular location">
    <subcellularLocation>
        <location evidence="7">Cell outer membrane</location>
    </subcellularLocation>
    <subcellularLocation>
        <location evidence="7">Bacterial flagellum basal body</location>
    </subcellularLocation>
</comment>
<dbReference type="Pfam" id="PF02107">
    <property type="entry name" value="FlgH"/>
    <property type="match status" value="1"/>
</dbReference>
<dbReference type="Proteomes" id="UP000318681">
    <property type="component" value="Unassembled WGS sequence"/>
</dbReference>
<evidence type="ECO:0000256" key="4">
    <source>
        <dbReference type="ARBA" id="ARBA00023136"/>
    </source>
</evidence>
<dbReference type="GO" id="GO:0009279">
    <property type="term" value="C:cell outer membrane"/>
    <property type="evidence" value="ECO:0007669"/>
    <property type="project" value="UniProtKB-SubCell"/>
</dbReference>
<evidence type="ECO:0000313" key="8">
    <source>
        <dbReference type="EMBL" id="TVV70937.1"/>
    </source>
</evidence>
<sequence>MAGVVVLSLNATSAQARKREPKPDFTPAYAEPPQPVIADGAIFHAANGYAPLTSGQRAASVGDVLTILLVERTQASKTSTASTARNGSFGLTPPSTGPLSLFDPSDIGVSGGGKFDGKGVAGQSNNLSGEISVTVQAVYPNGTMLVRGQKLLTLNRGDENIQLSGLVRAADISPDNRVLSTRVADARIAYAGKGDIARASKPGWLSHFFSILSPF</sequence>
<dbReference type="GO" id="GO:0003774">
    <property type="term" value="F:cytoskeletal motor activity"/>
    <property type="evidence" value="ECO:0007669"/>
    <property type="project" value="InterPro"/>
</dbReference>
<evidence type="ECO:0000256" key="2">
    <source>
        <dbReference type="ARBA" id="ARBA00006929"/>
    </source>
</evidence>
<comment type="subunit">
    <text evidence="7">The basal body constitutes a major portion of the flagellar organelle and consists of four rings (L,P,S, and M) mounted on a central rod.</text>
</comment>
<comment type="caution">
    <text evidence="8">The sequence shown here is derived from an EMBL/GenBank/DDBJ whole genome shotgun (WGS) entry which is preliminary data.</text>
</comment>
<dbReference type="HAMAP" id="MF_00415">
    <property type="entry name" value="FlgH"/>
    <property type="match status" value="1"/>
</dbReference>
<keyword evidence="8" id="KW-0282">Flagellum</keyword>
<dbReference type="PANTHER" id="PTHR34933:SF1">
    <property type="entry name" value="FLAGELLAR L-RING PROTEIN"/>
    <property type="match status" value="1"/>
</dbReference>
<comment type="similarity">
    <text evidence="2 7">Belongs to the FlgH family.</text>
</comment>
<evidence type="ECO:0000256" key="7">
    <source>
        <dbReference type="HAMAP-Rule" id="MF_00415"/>
    </source>
</evidence>
<dbReference type="GO" id="GO:0071973">
    <property type="term" value="P:bacterial-type flagellum-dependent cell motility"/>
    <property type="evidence" value="ECO:0007669"/>
    <property type="project" value="InterPro"/>
</dbReference>
<dbReference type="PANTHER" id="PTHR34933">
    <property type="entry name" value="FLAGELLAR L-RING PROTEIN"/>
    <property type="match status" value="1"/>
</dbReference>
<dbReference type="OrthoDB" id="9789227at2"/>
<protein>
    <recommendedName>
        <fullName evidence="7">Flagellar L-ring protein</fullName>
    </recommendedName>
    <alternativeName>
        <fullName evidence="7">Basal body L-ring protein</fullName>
    </alternativeName>
</protein>
<keyword evidence="6 7" id="KW-0998">Cell outer membrane</keyword>
<organism evidence="8 9">
    <name type="scientific">Alterirhizorhabdus solaris</name>
    <dbReference type="NCBI Taxonomy" id="2529389"/>
    <lineage>
        <taxon>Bacteria</taxon>
        <taxon>Pseudomonadati</taxon>
        <taxon>Pseudomonadota</taxon>
        <taxon>Alphaproteobacteria</taxon>
        <taxon>Sphingomonadales</taxon>
        <taxon>Rhizorhabdaceae</taxon>
        <taxon>Alterirhizorhabdus</taxon>
    </lineage>
</organism>
<keyword evidence="8" id="KW-0969">Cilium</keyword>